<keyword evidence="3" id="KW-0813">Transport</keyword>
<dbReference type="GO" id="GO:0009279">
    <property type="term" value="C:cell outer membrane"/>
    <property type="evidence" value="ECO:0007669"/>
    <property type="project" value="UniProtKB-SubCell"/>
</dbReference>
<evidence type="ECO:0000256" key="1">
    <source>
        <dbReference type="ARBA" id="ARBA00004571"/>
    </source>
</evidence>
<evidence type="ECO:0000256" key="8">
    <source>
        <dbReference type="ARBA" id="ARBA00023114"/>
    </source>
</evidence>
<dbReference type="Proteomes" id="UP000077037">
    <property type="component" value="Unassembled WGS sequence"/>
</dbReference>
<keyword evidence="7" id="KW-0406">Ion transport</keyword>
<evidence type="ECO:0000256" key="4">
    <source>
        <dbReference type="ARBA" id="ARBA00022452"/>
    </source>
</evidence>
<keyword evidence="9" id="KW-0472">Membrane</keyword>
<evidence type="ECO:0000256" key="3">
    <source>
        <dbReference type="ARBA" id="ARBA00022448"/>
    </source>
</evidence>
<dbReference type="SUPFAM" id="SSF56935">
    <property type="entry name" value="Porins"/>
    <property type="match status" value="1"/>
</dbReference>
<feature type="chain" id="PRO_5007614105" evidence="11">
    <location>
        <begin position="25"/>
        <end position="367"/>
    </location>
</feature>
<accession>A0A157LRL0</accession>
<keyword evidence="8" id="KW-0626">Porin</keyword>
<feature type="signal peptide" evidence="11">
    <location>
        <begin position="1"/>
        <end position="24"/>
    </location>
</feature>
<sequence length="367" mass="38310">MTHVSKWRATCLALGLAAVAPALAAQADGPALFGVVDLGLAGFDDSERGSSHTMQSGMQSGSRWGLRGREDLGEGLYARYHLESGVLATTGRSAQGGRLFGRGAWLGVGGAWGELRAGRQTSVSSELLGEFDPFLASYLNLGAQTALLPFNANRADNTLAWRLPVPGPWRVAVDHSFDATGTGGFATNSANRLDSAALGYDDGASAVAVTYEGGRWAANTAEGRAMAAAGGAEQPSAVSLAGRQKIGPATLYLAYSHMRHGSTLPAAPSPGQTPYFPGSTVHGFLAGLGWQVGAGTVMASWQSSIPENDGALARQGATHAQHIASVGYSHDLSRRTNVYAILGQLRGAWDDAGWRQTQYAVGLRHRF</sequence>
<dbReference type="PANTHER" id="PTHR34501">
    <property type="entry name" value="PROTEIN YDDL-RELATED"/>
    <property type="match status" value="1"/>
</dbReference>
<dbReference type="InterPro" id="IPR023614">
    <property type="entry name" value="Porin_dom_sf"/>
</dbReference>
<evidence type="ECO:0000313" key="13">
    <source>
        <dbReference type="EMBL" id="SAH99435.1"/>
    </source>
</evidence>
<evidence type="ECO:0000256" key="9">
    <source>
        <dbReference type="ARBA" id="ARBA00023136"/>
    </source>
</evidence>
<proteinExistence type="predicted"/>
<dbReference type="EMBL" id="FKBS01000008">
    <property type="protein sequence ID" value="SAH99435.1"/>
    <property type="molecule type" value="Genomic_DNA"/>
</dbReference>
<organism evidence="13 14">
    <name type="scientific">Bordetella ansorpii</name>
    <dbReference type="NCBI Taxonomy" id="288768"/>
    <lineage>
        <taxon>Bacteria</taxon>
        <taxon>Pseudomonadati</taxon>
        <taxon>Pseudomonadota</taxon>
        <taxon>Betaproteobacteria</taxon>
        <taxon>Burkholderiales</taxon>
        <taxon>Alcaligenaceae</taxon>
        <taxon>Bordetella</taxon>
    </lineage>
</organism>
<evidence type="ECO:0000256" key="6">
    <source>
        <dbReference type="ARBA" id="ARBA00022729"/>
    </source>
</evidence>
<feature type="domain" description="Porin" evidence="12">
    <location>
        <begin position="16"/>
        <end position="346"/>
    </location>
</feature>
<evidence type="ECO:0000256" key="5">
    <source>
        <dbReference type="ARBA" id="ARBA00022692"/>
    </source>
</evidence>
<dbReference type="GO" id="GO:0046930">
    <property type="term" value="C:pore complex"/>
    <property type="evidence" value="ECO:0007669"/>
    <property type="project" value="UniProtKB-KW"/>
</dbReference>
<protein>
    <submittedName>
        <fullName evidence="13">Outer membrane porin protein</fullName>
    </submittedName>
</protein>
<reference evidence="13 14" key="1">
    <citation type="submission" date="2016-03" db="EMBL/GenBank/DDBJ databases">
        <authorList>
            <consortium name="Pathogen Informatics"/>
        </authorList>
    </citation>
    <scope>NUCLEOTIDE SEQUENCE [LARGE SCALE GENOMIC DNA]</scope>
    <source>
        <strain evidence="13 14">NCTC13364</strain>
    </source>
</reference>
<evidence type="ECO:0000313" key="14">
    <source>
        <dbReference type="Proteomes" id="UP000077037"/>
    </source>
</evidence>
<dbReference type="InterPro" id="IPR033900">
    <property type="entry name" value="Gram_neg_porin_domain"/>
</dbReference>
<evidence type="ECO:0000256" key="7">
    <source>
        <dbReference type="ARBA" id="ARBA00023065"/>
    </source>
</evidence>
<gene>
    <name evidence="13" type="ORF">SAMEA1982600_00836</name>
</gene>
<evidence type="ECO:0000259" key="12">
    <source>
        <dbReference type="Pfam" id="PF13609"/>
    </source>
</evidence>
<keyword evidence="6 11" id="KW-0732">Signal</keyword>
<dbReference type="CDD" id="cd00342">
    <property type="entry name" value="gram_neg_porins"/>
    <property type="match status" value="1"/>
</dbReference>
<keyword evidence="4" id="KW-1134">Transmembrane beta strand</keyword>
<evidence type="ECO:0000256" key="2">
    <source>
        <dbReference type="ARBA" id="ARBA00011233"/>
    </source>
</evidence>
<evidence type="ECO:0000256" key="11">
    <source>
        <dbReference type="SAM" id="SignalP"/>
    </source>
</evidence>
<keyword evidence="10" id="KW-0998">Cell outer membrane</keyword>
<evidence type="ECO:0000256" key="10">
    <source>
        <dbReference type="ARBA" id="ARBA00023237"/>
    </source>
</evidence>
<name>A0A157LRL0_9BORD</name>
<dbReference type="Gene3D" id="2.40.160.10">
    <property type="entry name" value="Porin"/>
    <property type="match status" value="1"/>
</dbReference>
<keyword evidence="5" id="KW-0812">Transmembrane</keyword>
<comment type="subunit">
    <text evidence="2">Homotrimer.</text>
</comment>
<dbReference type="OrthoDB" id="8520696at2"/>
<dbReference type="RefSeq" id="WP_066408712.1">
    <property type="nucleotide sequence ID" value="NZ_FKBS01000008.1"/>
</dbReference>
<dbReference type="Pfam" id="PF13609">
    <property type="entry name" value="Porin_4"/>
    <property type="match status" value="1"/>
</dbReference>
<dbReference type="GO" id="GO:0006811">
    <property type="term" value="P:monoatomic ion transport"/>
    <property type="evidence" value="ECO:0007669"/>
    <property type="project" value="UniProtKB-KW"/>
</dbReference>
<dbReference type="GO" id="GO:0015288">
    <property type="term" value="F:porin activity"/>
    <property type="evidence" value="ECO:0007669"/>
    <property type="project" value="UniProtKB-KW"/>
</dbReference>
<dbReference type="AlphaFoldDB" id="A0A157LRL0"/>
<dbReference type="PANTHER" id="PTHR34501:SF9">
    <property type="entry name" value="MAJOR OUTER MEMBRANE PROTEIN P.IA"/>
    <property type="match status" value="1"/>
</dbReference>
<dbReference type="InterPro" id="IPR050298">
    <property type="entry name" value="Gram-neg_bact_OMP"/>
</dbReference>
<comment type="subcellular location">
    <subcellularLocation>
        <location evidence="1">Cell outer membrane</location>
        <topology evidence="1">Multi-pass membrane protein</topology>
    </subcellularLocation>
</comment>